<evidence type="ECO:0000313" key="3">
    <source>
        <dbReference type="Proteomes" id="UP001151133"/>
    </source>
</evidence>
<dbReference type="AlphaFoldDB" id="A0A9X3C636"/>
<keyword evidence="3" id="KW-1185">Reference proteome</keyword>
<reference evidence="2" key="1">
    <citation type="submission" date="2022-10" db="EMBL/GenBank/DDBJ databases">
        <title>Two novel species of Flavobacterium.</title>
        <authorList>
            <person name="Liu Q."/>
            <person name="Xin Y.-H."/>
        </authorList>
    </citation>
    <scope>NUCLEOTIDE SEQUENCE</scope>
    <source>
        <strain evidence="2">LS1R47</strain>
    </source>
</reference>
<accession>A0A9X3C636</accession>
<comment type="caution">
    <text evidence="2">The sequence shown here is derived from an EMBL/GenBank/DDBJ whole genome shotgun (WGS) entry which is preliminary data.</text>
</comment>
<feature type="signal peptide" evidence="1">
    <location>
        <begin position="1"/>
        <end position="21"/>
    </location>
</feature>
<dbReference type="Proteomes" id="UP001151133">
    <property type="component" value="Unassembled WGS sequence"/>
</dbReference>
<feature type="chain" id="PRO_5040752070" evidence="1">
    <location>
        <begin position="22"/>
        <end position="280"/>
    </location>
</feature>
<name>A0A9X3C636_9FLAO</name>
<organism evidence="2 3">
    <name type="scientific">Flavobacterium frigoritolerans</name>
    <dbReference type="NCBI Taxonomy" id="2987686"/>
    <lineage>
        <taxon>Bacteria</taxon>
        <taxon>Pseudomonadati</taxon>
        <taxon>Bacteroidota</taxon>
        <taxon>Flavobacteriia</taxon>
        <taxon>Flavobacteriales</taxon>
        <taxon>Flavobacteriaceae</taxon>
        <taxon>Flavobacterium</taxon>
    </lineage>
</organism>
<sequence>MKKTCILFCVFLFQITTTMFAQTGVNLQTSNVTLQIVAGNNVSPENGVMLPSITGNDLANKDSKYGKDQDGTMIFVTEAVSESKVTSKTKDVTKRGMYVYHNTPKQQWIPTFSGKAAISDDKIFVVVNRKSTRLMGSNVESIIWDGIKEGPNNNLIIISGNQTEITLPANRTIKVQGMIPVGYGTGTDSQKKTASTLSSSIKLVAGGTGIVYSNSPGFARSSNYQASNGGGAISPMMLINTGISGSTIKVDATRQNGVRTNIAGAAAHNTAGCYLIIEEI</sequence>
<dbReference type="RefSeq" id="WP_264285724.1">
    <property type="nucleotide sequence ID" value="NZ_JAOZEV010000002.1"/>
</dbReference>
<gene>
    <name evidence="2" type="ORF">OIU80_03805</name>
</gene>
<proteinExistence type="predicted"/>
<dbReference type="EMBL" id="JAOZEV010000002">
    <property type="protein sequence ID" value="MCV9931394.1"/>
    <property type="molecule type" value="Genomic_DNA"/>
</dbReference>
<evidence type="ECO:0000256" key="1">
    <source>
        <dbReference type="SAM" id="SignalP"/>
    </source>
</evidence>
<protein>
    <submittedName>
        <fullName evidence="2">Uncharacterized protein</fullName>
    </submittedName>
</protein>
<keyword evidence="1" id="KW-0732">Signal</keyword>
<evidence type="ECO:0000313" key="2">
    <source>
        <dbReference type="EMBL" id="MCV9931394.1"/>
    </source>
</evidence>